<sequence>MAYTIRRAEYFYAAVEDHPGEAYELLSQLAAQGVNLIAITALPTGTMRTQLTLFPVDAARMRNVAQQAGVALDGPHRALLVQGDDEIGVLARLHSKLHHANVDVYASTGVTDGRGGYGYIIYVRSEDFEKAAQALEV</sequence>
<accession>A0A538T6U6</accession>
<reference evidence="1 2" key="1">
    <citation type="journal article" date="2019" name="Nat. Microbiol.">
        <title>Mediterranean grassland soil C-N compound turnover is dependent on rainfall and depth, and is mediated by genomically divergent microorganisms.</title>
        <authorList>
            <person name="Diamond S."/>
            <person name="Andeer P.F."/>
            <person name="Li Z."/>
            <person name="Crits-Christoph A."/>
            <person name="Burstein D."/>
            <person name="Anantharaman K."/>
            <person name="Lane K.R."/>
            <person name="Thomas B.C."/>
            <person name="Pan C."/>
            <person name="Northen T.R."/>
            <person name="Banfield J.F."/>
        </authorList>
    </citation>
    <scope>NUCLEOTIDE SEQUENCE [LARGE SCALE GENOMIC DNA]</scope>
    <source>
        <strain evidence="1">WS_2</strain>
    </source>
</reference>
<dbReference type="Proteomes" id="UP000317716">
    <property type="component" value="Unassembled WGS sequence"/>
</dbReference>
<organism evidence="1 2">
    <name type="scientific">Eiseniibacteriota bacterium</name>
    <dbReference type="NCBI Taxonomy" id="2212470"/>
    <lineage>
        <taxon>Bacteria</taxon>
        <taxon>Candidatus Eiseniibacteriota</taxon>
    </lineage>
</organism>
<evidence type="ECO:0008006" key="3">
    <source>
        <dbReference type="Google" id="ProtNLM"/>
    </source>
</evidence>
<name>A0A538T6U6_UNCEI</name>
<dbReference type="InterPro" id="IPR045865">
    <property type="entry name" value="ACT-like_dom_sf"/>
</dbReference>
<comment type="caution">
    <text evidence="1">The sequence shown here is derived from an EMBL/GenBank/DDBJ whole genome shotgun (WGS) entry which is preliminary data.</text>
</comment>
<evidence type="ECO:0000313" key="2">
    <source>
        <dbReference type="Proteomes" id="UP000317716"/>
    </source>
</evidence>
<gene>
    <name evidence="1" type="ORF">E6K72_01690</name>
</gene>
<dbReference type="SUPFAM" id="SSF55021">
    <property type="entry name" value="ACT-like"/>
    <property type="match status" value="1"/>
</dbReference>
<dbReference type="EMBL" id="VBOS01000048">
    <property type="protein sequence ID" value="TMQ59355.1"/>
    <property type="molecule type" value="Genomic_DNA"/>
</dbReference>
<dbReference type="Gene3D" id="3.30.2130.10">
    <property type="entry name" value="VC0802-like"/>
    <property type="match status" value="1"/>
</dbReference>
<dbReference type="AlphaFoldDB" id="A0A538T6U6"/>
<evidence type="ECO:0000313" key="1">
    <source>
        <dbReference type="EMBL" id="TMQ59355.1"/>
    </source>
</evidence>
<protein>
    <recommendedName>
        <fullName evidence="3">ACT domain-containing protein</fullName>
    </recommendedName>
</protein>
<proteinExistence type="predicted"/>